<dbReference type="GO" id="GO:0016614">
    <property type="term" value="F:oxidoreductase activity, acting on CH-OH group of donors"/>
    <property type="evidence" value="ECO:0007669"/>
    <property type="project" value="InterPro"/>
</dbReference>
<dbReference type="PANTHER" id="PTHR11552">
    <property type="entry name" value="GLUCOSE-METHANOL-CHOLINE GMC OXIDOREDUCTASE"/>
    <property type="match status" value="1"/>
</dbReference>
<protein>
    <submittedName>
        <fullName evidence="4">Neither inactivation nor afterpotential protein G-like</fullName>
    </submittedName>
</protein>
<dbReference type="Gene3D" id="3.30.560.10">
    <property type="entry name" value="Glucose Oxidase, domain 3"/>
    <property type="match status" value="1"/>
</dbReference>
<evidence type="ECO:0000313" key="3">
    <source>
        <dbReference type="Proteomes" id="UP000079169"/>
    </source>
</evidence>
<dbReference type="GeneID" id="103521752"/>
<keyword evidence="3" id="KW-1185">Reference proteome</keyword>
<reference evidence="4" key="1">
    <citation type="submission" date="2025-08" db="UniProtKB">
        <authorList>
            <consortium name="RefSeq"/>
        </authorList>
    </citation>
    <scope>IDENTIFICATION</scope>
</reference>
<gene>
    <name evidence="4" type="primary">LOC103521752</name>
</gene>
<dbReference type="SUPFAM" id="SSF54373">
    <property type="entry name" value="FAD-linked reductases, C-terminal domain"/>
    <property type="match status" value="1"/>
</dbReference>
<dbReference type="Proteomes" id="UP000079169">
    <property type="component" value="Unplaced"/>
</dbReference>
<sequence length="107" mass="11622">MQCAVQALKMSMEMLQTKPFHTLRVSPHLPRLSGCDHLEASIMNEDYLSCIIRQAEFTSYHPGGTCALGEGGVVDDELRVHGVQGLRVVDGSVFPSPVAGNSQHSDQ</sequence>
<evidence type="ECO:0000259" key="2">
    <source>
        <dbReference type="Pfam" id="PF05199"/>
    </source>
</evidence>
<accession>A0A1S3DNI9</accession>
<dbReference type="STRING" id="121845.A0A1S3DNI9"/>
<dbReference type="InterPro" id="IPR012132">
    <property type="entry name" value="GMC_OxRdtase"/>
</dbReference>
<dbReference type="PaxDb" id="121845-A0A1S3DNI9"/>
<feature type="domain" description="Glucose-methanol-choline oxidoreductase C-terminal" evidence="2">
    <location>
        <begin position="5"/>
        <end position="104"/>
    </location>
</feature>
<dbReference type="GO" id="GO:0050660">
    <property type="term" value="F:flavin adenine dinucleotide binding"/>
    <property type="evidence" value="ECO:0007669"/>
    <property type="project" value="InterPro"/>
</dbReference>
<name>A0A1S3DNI9_DIACI</name>
<organism evidence="3 4">
    <name type="scientific">Diaphorina citri</name>
    <name type="common">Asian citrus psyllid</name>
    <dbReference type="NCBI Taxonomy" id="121845"/>
    <lineage>
        <taxon>Eukaryota</taxon>
        <taxon>Metazoa</taxon>
        <taxon>Ecdysozoa</taxon>
        <taxon>Arthropoda</taxon>
        <taxon>Hexapoda</taxon>
        <taxon>Insecta</taxon>
        <taxon>Pterygota</taxon>
        <taxon>Neoptera</taxon>
        <taxon>Paraneoptera</taxon>
        <taxon>Hemiptera</taxon>
        <taxon>Sternorrhyncha</taxon>
        <taxon>Psylloidea</taxon>
        <taxon>Psyllidae</taxon>
        <taxon>Diaphorininae</taxon>
        <taxon>Diaphorina</taxon>
    </lineage>
</organism>
<dbReference type="AlphaFoldDB" id="A0A1S3DNI9"/>
<dbReference type="KEGG" id="dci:103521752"/>
<dbReference type="PANTHER" id="PTHR11552:SF188">
    <property type="entry name" value="NEITHER INACTIVATION NOR AFTERPOTENTIAL PROTEIN G"/>
    <property type="match status" value="1"/>
</dbReference>
<dbReference type="SUPFAM" id="SSF51905">
    <property type="entry name" value="FAD/NAD(P)-binding domain"/>
    <property type="match status" value="1"/>
</dbReference>
<dbReference type="InterPro" id="IPR007867">
    <property type="entry name" value="GMC_OxRtase_C"/>
</dbReference>
<proteinExistence type="inferred from homology"/>
<evidence type="ECO:0000256" key="1">
    <source>
        <dbReference type="ARBA" id="ARBA00010790"/>
    </source>
</evidence>
<comment type="similarity">
    <text evidence="1">Belongs to the GMC oxidoreductase family.</text>
</comment>
<dbReference type="InterPro" id="IPR036188">
    <property type="entry name" value="FAD/NAD-bd_sf"/>
</dbReference>
<evidence type="ECO:0000313" key="4">
    <source>
        <dbReference type="RefSeq" id="XP_008485080.1"/>
    </source>
</evidence>
<dbReference type="Gene3D" id="3.50.50.60">
    <property type="entry name" value="FAD/NAD(P)-binding domain"/>
    <property type="match status" value="1"/>
</dbReference>
<dbReference type="RefSeq" id="XP_008485080.1">
    <property type="nucleotide sequence ID" value="XM_008486858.2"/>
</dbReference>
<dbReference type="Pfam" id="PF05199">
    <property type="entry name" value="GMC_oxred_C"/>
    <property type="match status" value="1"/>
</dbReference>